<protein>
    <submittedName>
        <fullName evidence="1">Uncharacterized protein</fullName>
    </submittedName>
</protein>
<dbReference type="EMBL" id="JAPDRP010000021">
    <property type="protein sequence ID" value="KAJ9638420.1"/>
    <property type="molecule type" value="Genomic_DNA"/>
</dbReference>
<name>A0ACC2YT23_9PEZI</name>
<accession>A0ACC2YT23</accession>
<reference evidence="1" key="1">
    <citation type="submission" date="2022-10" db="EMBL/GenBank/DDBJ databases">
        <title>Culturing micro-colonial fungi from biological soil crusts in the Mojave desert and describing Neophaeococcomyces mojavensis, and introducing the new genera and species Taxawa tesnikishii.</title>
        <authorList>
            <person name="Kurbessoian T."/>
            <person name="Stajich J.E."/>
        </authorList>
    </citation>
    <scope>NUCLEOTIDE SEQUENCE</scope>
    <source>
        <strain evidence="1">JES_115</strain>
    </source>
</reference>
<proteinExistence type="predicted"/>
<gene>
    <name evidence="1" type="ORF">H2199_007109</name>
</gene>
<organism evidence="1 2">
    <name type="scientific">Coniosporium tulheliwenetii</name>
    <dbReference type="NCBI Taxonomy" id="3383036"/>
    <lineage>
        <taxon>Eukaryota</taxon>
        <taxon>Fungi</taxon>
        <taxon>Dikarya</taxon>
        <taxon>Ascomycota</taxon>
        <taxon>Pezizomycotina</taxon>
        <taxon>Dothideomycetes</taxon>
        <taxon>Dothideomycetes incertae sedis</taxon>
        <taxon>Coniosporium</taxon>
    </lineage>
</organism>
<evidence type="ECO:0000313" key="1">
    <source>
        <dbReference type="EMBL" id="KAJ9638420.1"/>
    </source>
</evidence>
<evidence type="ECO:0000313" key="2">
    <source>
        <dbReference type="Proteomes" id="UP001172680"/>
    </source>
</evidence>
<sequence length="1368" mass="150446">MPGPSSPQARRTAKQPATPSKLKPADSKPSTKQLGLGSSNGAQNTASVQDKIHTWQTHGGGVVTSDDGIVVIEESAADRPPTGEAQPPSSQGEELVVEVIYEDSTVVSKPDDAQDSAPEQKCAPSPRKIKHNELDEDVRAASAPKKRVVSDEHWKKARSPQANTTPKTGKATGWVRPAVKPVSRSPPKVTVKAETSPIKKLEPNPQILAYLAGVPRRKSIPDGVEEVHPTRRGSDSGTTEKSEDGPQIPLESSHRRRRRRRKSGHSNGRDENPRTHDYSDSEIAARYAEDFTQPTPSPASSRKEGSGRRRKRRSRDKSPRSDLSADYHSPIERRRSRRAYHSDDEGPAGNWRERARSPVERRRSRKAYHSGDEGQPHKWRDRERLTSPERPERDRVPKEKRPRRRVDDVTGNPSAPVSPKPRPVEEVRTRRRLSKPQPADLEYIPTPLEPAQVMPPKVFGSRVEAWLGSTPDPFVERQRDTRRRSPSPRSEVTESQVQSERRSFDDTVTTSSFIEADSHGSMRRAEVQSNNPPVRPRSIAGSGSVETSDYTEVSGPSTVSYEPSATSISSIPILKPTTPKRDIQPPTKRTPRASPLRNETLGDDGILSAAISSVDPSTVDLPNLSLPLQSKPFQPRRMFPSTGKRLSTIVSVETFNTQAHGAPSLISKSSAGTLQPSTVLEDGAASESVVTLDADSQVSRTDRVKSQRRKLATHADLLSVLSISKGSSKSIVSARSIRTNRSRLATATIEDLMNELSSDEAKYIRELRTLVDGVIPVLLTCVLSKSDAAVAAGLFGRSMATKNDPSVTQPIVDMGIALERLKSLHKRIPQQDPEALLSWAKSASRGYADYIKAWRLGFQDVVVNLAPATGKDSASVVKSATGGDDAAWDEGMPRNEEGYVVDADGERVDVAFLLKRPLVRLKYLAKTFKSEQAEAAAIKFQNLVIDARKRSNEEKARLEDEAAASIDPSRARDPRSLAPVAGVTIDPLRCVRARDYFDLHLPHSSGQKVDCRAELLLRDDAAGRGNSGDVLICEVDNTGRWLLFPPVQLGRISARSGDSYSEIVVMIRGYHSGGQEWRELMTLRTDNEQAGLEWIQMLGLNPVPPKLPLESFAGKVDEPTSSHRSPLVTSAATASALPLKSRTPSPREIEVPIGERAKGTSKQWDIEASPQMQNIAYPELSTSSPIVPTSRERNRLQKKPKNSPASLSLPIELDSNQSGQSSSLPHPTVDEAETKSHEETTPRSLNEAMSMAGSNPPSTLKRTKAKRYRESPRSPTSPAQIRQQYFDQELMTPELKEPIKPKHASTRPPLSPTSSFLSDTSQGYSVWFPPSEQDDLSESDESDKDHHKRRSSNDTETAEVKSAESIPR</sequence>
<dbReference type="Proteomes" id="UP001172680">
    <property type="component" value="Unassembled WGS sequence"/>
</dbReference>
<comment type="caution">
    <text evidence="1">The sequence shown here is derived from an EMBL/GenBank/DDBJ whole genome shotgun (WGS) entry which is preliminary data.</text>
</comment>
<keyword evidence="2" id="KW-1185">Reference proteome</keyword>